<sequence>VHGHGSWVVEALNIVYKCKILSLLQFFAFYRFGGQALHKKDNKPRNEFFLFSNALRLKYPSKDKNQSKCQHPHLMMPYSLSSNTQLPLQSQEPNRMVL</sequence>
<comment type="caution">
    <text evidence="1">The sequence shown here is derived from an EMBL/GenBank/DDBJ whole genome shotgun (WGS) entry which is preliminary data.</text>
</comment>
<dbReference type="EMBL" id="CAWUPB010000610">
    <property type="protein sequence ID" value="CAK7324735.1"/>
    <property type="molecule type" value="Genomic_DNA"/>
</dbReference>
<protein>
    <submittedName>
        <fullName evidence="1">Uncharacterized protein</fullName>
    </submittedName>
</protein>
<evidence type="ECO:0000313" key="2">
    <source>
        <dbReference type="Proteomes" id="UP001314170"/>
    </source>
</evidence>
<accession>A0AAV1QVB3</accession>
<dbReference type="Proteomes" id="UP001314170">
    <property type="component" value="Unassembled WGS sequence"/>
</dbReference>
<dbReference type="AlphaFoldDB" id="A0AAV1QVB3"/>
<feature type="non-terminal residue" evidence="1">
    <location>
        <position position="1"/>
    </location>
</feature>
<reference evidence="1 2" key="1">
    <citation type="submission" date="2024-01" db="EMBL/GenBank/DDBJ databases">
        <authorList>
            <person name="Waweru B."/>
        </authorList>
    </citation>
    <scope>NUCLEOTIDE SEQUENCE [LARGE SCALE GENOMIC DNA]</scope>
</reference>
<name>A0AAV1QVB3_9ROSI</name>
<gene>
    <name evidence="1" type="ORF">DCAF_LOCUS2400</name>
</gene>
<evidence type="ECO:0000313" key="1">
    <source>
        <dbReference type="EMBL" id="CAK7324735.1"/>
    </source>
</evidence>
<proteinExistence type="predicted"/>
<organism evidence="1 2">
    <name type="scientific">Dovyalis caffra</name>
    <dbReference type="NCBI Taxonomy" id="77055"/>
    <lineage>
        <taxon>Eukaryota</taxon>
        <taxon>Viridiplantae</taxon>
        <taxon>Streptophyta</taxon>
        <taxon>Embryophyta</taxon>
        <taxon>Tracheophyta</taxon>
        <taxon>Spermatophyta</taxon>
        <taxon>Magnoliopsida</taxon>
        <taxon>eudicotyledons</taxon>
        <taxon>Gunneridae</taxon>
        <taxon>Pentapetalae</taxon>
        <taxon>rosids</taxon>
        <taxon>fabids</taxon>
        <taxon>Malpighiales</taxon>
        <taxon>Salicaceae</taxon>
        <taxon>Flacourtieae</taxon>
        <taxon>Dovyalis</taxon>
    </lineage>
</organism>
<keyword evidence="2" id="KW-1185">Reference proteome</keyword>